<dbReference type="InterPro" id="IPR050416">
    <property type="entry name" value="FAD-linked_Oxidoreductase"/>
</dbReference>
<organism evidence="6 7">
    <name type="scientific">Cytospora mali</name>
    <name type="common">Apple Valsa canker fungus</name>
    <name type="synonym">Valsa mali</name>
    <dbReference type="NCBI Taxonomy" id="578113"/>
    <lineage>
        <taxon>Eukaryota</taxon>
        <taxon>Fungi</taxon>
        <taxon>Dikarya</taxon>
        <taxon>Ascomycota</taxon>
        <taxon>Pezizomycotina</taxon>
        <taxon>Sordariomycetes</taxon>
        <taxon>Sordariomycetidae</taxon>
        <taxon>Diaporthales</taxon>
        <taxon>Cytosporaceae</taxon>
        <taxon>Cytospora</taxon>
    </lineage>
</organism>
<evidence type="ECO:0000256" key="4">
    <source>
        <dbReference type="ARBA" id="ARBA00023002"/>
    </source>
</evidence>
<dbReference type="InterPro" id="IPR016169">
    <property type="entry name" value="FAD-bd_PCMH_sub2"/>
</dbReference>
<dbReference type="InterPro" id="IPR016166">
    <property type="entry name" value="FAD-bd_PCMH"/>
</dbReference>
<sequence length="114" mass="12119">MGSETGMVRSAIDSLLRQTGAEVLRPCDPGYGLACDNVAAFEVVLADGRIVQASKTMNADLFWALKGGGNNFGIVTNIRMQAVKSRPIWGGLTMMSPQTIPQAAEALVDFTIES</sequence>
<dbReference type="GO" id="GO:0071949">
    <property type="term" value="F:FAD binding"/>
    <property type="evidence" value="ECO:0007669"/>
    <property type="project" value="InterPro"/>
</dbReference>
<dbReference type="GO" id="GO:0016491">
    <property type="term" value="F:oxidoreductase activity"/>
    <property type="evidence" value="ECO:0007669"/>
    <property type="project" value="UniProtKB-KW"/>
</dbReference>
<proteinExistence type="inferred from homology"/>
<accession>A0A194VTE8</accession>
<dbReference type="PROSITE" id="PS51387">
    <property type="entry name" value="FAD_PCMH"/>
    <property type="match status" value="1"/>
</dbReference>
<reference evidence="6" key="1">
    <citation type="submission" date="2014-12" db="EMBL/GenBank/DDBJ databases">
        <title>Genome Sequence of Valsa Canker Pathogens Uncovers a Specific Adaption of Colonization on Woody Bark.</title>
        <authorList>
            <person name="Yin Z."/>
            <person name="Liu H."/>
            <person name="Gao X."/>
            <person name="Li Z."/>
            <person name="Song N."/>
            <person name="Ke X."/>
            <person name="Dai Q."/>
            <person name="Wu Y."/>
            <person name="Sun Y."/>
            <person name="Xu J.-R."/>
            <person name="Kang Z.K."/>
            <person name="Wang L."/>
            <person name="Huang L."/>
        </authorList>
    </citation>
    <scope>NUCLEOTIDE SEQUENCE [LARGE SCALE GENOMIC DNA]</scope>
    <source>
        <strain evidence="6">03-8</strain>
    </source>
</reference>
<dbReference type="OrthoDB" id="2151789at2759"/>
<comment type="similarity">
    <text evidence="1">Belongs to the oxygen-dependent FAD-linked oxidoreductase family.</text>
</comment>
<evidence type="ECO:0000313" key="6">
    <source>
        <dbReference type="EMBL" id="KUI67085.1"/>
    </source>
</evidence>
<evidence type="ECO:0000256" key="2">
    <source>
        <dbReference type="ARBA" id="ARBA00022630"/>
    </source>
</evidence>
<dbReference type="Gene3D" id="3.40.462.20">
    <property type="match status" value="1"/>
</dbReference>
<evidence type="ECO:0000256" key="1">
    <source>
        <dbReference type="ARBA" id="ARBA00005466"/>
    </source>
</evidence>
<name>A0A194VTE8_CYTMA</name>
<dbReference type="EMBL" id="CM003100">
    <property type="protein sequence ID" value="KUI67085.1"/>
    <property type="molecule type" value="Genomic_DNA"/>
</dbReference>
<evidence type="ECO:0000256" key="3">
    <source>
        <dbReference type="ARBA" id="ARBA00022827"/>
    </source>
</evidence>
<dbReference type="PANTHER" id="PTHR42973:SF13">
    <property type="entry name" value="FAD-BINDING PCMH-TYPE DOMAIN-CONTAINING PROTEIN"/>
    <property type="match status" value="1"/>
</dbReference>
<dbReference type="SMR" id="A0A194VTE8"/>
<dbReference type="SUPFAM" id="SSF56176">
    <property type="entry name" value="FAD-binding/transporter-associated domain-like"/>
    <property type="match status" value="1"/>
</dbReference>
<evidence type="ECO:0000259" key="5">
    <source>
        <dbReference type="PROSITE" id="PS51387"/>
    </source>
</evidence>
<evidence type="ECO:0000313" key="7">
    <source>
        <dbReference type="Proteomes" id="UP000078559"/>
    </source>
</evidence>
<keyword evidence="7" id="KW-1185">Reference proteome</keyword>
<keyword evidence="2" id="KW-0285">Flavoprotein</keyword>
<dbReference type="InterPro" id="IPR036318">
    <property type="entry name" value="FAD-bd_PCMH-like_sf"/>
</dbReference>
<keyword evidence="3" id="KW-0274">FAD</keyword>
<protein>
    <submittedName>
        <fullName evidence="6">Bifunctional solanapyrone synthase</fullName>
    </submittedName>
</protein>
<dbReference type="Proteomes" id="UP000078559">
    <property type="component" value="Chromosome 3"/>
</dbReference>
<gene>
    <name evidence="6" type="ORF">VM1G_02934</name>
</gene>
<keyword evidence="4" id="KW-0560">Oxidoreductase</keyword>
<dbReference type="AlphaFoldDB" id="A0A194VTE8"/>
<dbReference type="Gene3D" id="3.30.465.10">
    <property type="match status" value="1"/>
</dbReference>
<feature type="domain" description="FAD-binding PCMH-type" evidence="5">
    <location>
        <begin position="1"/>
        <end position="85"/>
    </location>
</feature>
<dbReference type="PANTHER" id="PTHR42973">
    <property type="entry name" value="BINDING OXIDOREDUCTASE, PUTATIVE (AFU_ORTHOLOGUE AFUA_1G17690)-RELATED"/>
    <property type="match status" value="1"/>
</dbReference>